<proteinExistence type="predicted"/>
<dbReference type="RefSeq" id="WP_249281842.1">
    <property type="nucleotide sequence ID" value="NZ_JACRST010000001.1"/>
</dbReference>
<dbReference type="AlphaFoldDB" id="A0A926DYC5"/>
<evidence type="ECO:0000313" key="3">
    <source>
        <dbReference type="Proteomes" id="UP000653127"/>
    </source>
</evidence>
<organism evidence="2 3">
    <name type="scientific">Ligaoa zhengdingensis</name>
    <dbReference type="NCBI Taxonomy" id="2763658"/>
    <lineage>
        <taxon>Bacteria</taxon>
        <taxon>Bacillati</taxon>
        <taxon>Bacillota</taxon>
        <taxon>Clostridia</taxon>
        <taxon>Eubacteriales</taxon>
        <taxon>Oscillospiraceae</taxon>
        <taxon>Ligaoa</taxon>
    </lineage>
</organism>
<feature type="region of interest" description="Disordered" evidence="1">
    <location>
        <begin position="1"/>
        <end position="89"/>
    </location>
</feature>
<feature type="compositionally biased region" description="Acidic residues" evidence="1">
    <location>
        <begin position="12"/>
        <end position="55"/>
    </location>
</feature>
<sequence>MASEALDSGAFELEDDELEEEDEEDEEDDELELSLEDELSDSEEDVLLDSEDSSEERELLLEGERDSSELSGWEKAVNRKTSATVSATAADPPMISHRAVRGVSFNIEITSFTVFCREECWYQDGE</sequence>
<reference evidence="2" key="1">
    <citation type="submission" date="2020-08" db="EMBL/GenBank/DDBJ databases">
        <title>Genome public.</title>
        <authorList>
            <person name="Liu C."/>
            <person name="Sun Q."/>
        </authorList>
    </citation>
    <scope>NUCLEOTIDE SEQUENCE</scope>
    <source>
        <strain evidence="2">NSJ-31</strain>
    </source>
</reference>
<evidence type="ECO:0000313" key="2">
    <source>
        <dbReference type="EMBL" id="MBC8545699.1"/>
    </source>
</evidence>
<keyword evidence="3" id="KW-1185">Reference proteome</keyword>
<gene>
    <name evidence="2" type="ORF">H8711_01935</name>
</gene>
<accession>A0A926DYC5</accession>
<name>A0A926DYC5_9FIRM</name>
<dbReference type="EMBL" id="JACRST010000001">
    <property type="protein sequence ID" value="MBC8545699.1"/>
    <property type="molecule type" value="Genomic_DNA"/>
</dbReference>
<protein>
    <submittedName>
        <fullName evidence="2">Uncharacterized protein</fullName>
    </submittedName>
</protein>
<comment type="caution">
    <text evidence="2">The sequence shown here is derived from an EMBL/GenBank/DDBJ whole genome shotgun (WGS) entry which is preliminary data.</text>
</comment>
<evidence type="ECO:0000256" key="1">
    <source>
        <dbReference type="SAM" id="MobiDB-lite"/>
    </source>
</evidence>
<dbReference type="Proteomes" id="UP000653127">
    <property type="component" value="Unassembled WGS sequence"/>
</dbReference>
<feature type="compositionally biased region" description="Basic and acidic residues" evidence="1">
    <location>
        <begin position="56"/>
        <end position="68"/>
    </location>
</feature>